<reference evidence="2 3" key="1">
    <citation type="journal article" date="2015" name="Nature">
        <title>rRNA introns, odd ribosomes, and small enigmatic genomes across a large radiation of phyla.</title>
        <authorList>
            <person name="Brown C.T."/>
            <person name="Hug L.A."/>
            <person name="Thomas B.C."/>
            <person name="Sharon I."/>
            <person name="Castelle C.J."/>
            <person name="Singh A."/>
            <person name="Wilkins M.J."/>
            <person name="Williams K.H."/>
            <person name="Banfield J.F."/>
        </authorList>
    </citation>
    <scope>NUCLEOTIDE SEQUENCE [LARGE SCALE GENOMIC DNA]</scope>
</reference>
<sequence>MNIKKFLVGVSAGAVMLGTLAIPALAAKGQPPIKVGPVAITGAEDIGTCNNVWAVDSYDKFYTLTLNNDGTYNLQVNYKNGIFVSQAGSSPGACESGSDNGNTIAAGVTGKLHAEWNRTVTAATAPNQSPGCGVNNETCPSASSFLNTVFGADNWTGGDWSAVGYYNGNNNGTWFDTLTNWPLNDRGDITGS</sequence>
<keyword evidence="1" id="KW-0732">Signal</keyword>
<name>A0A0G1DEC2_9BACT</name>
<evidence type="ECO:0000256" key="1">
    <source>
        <dbReference type="SAM" id="SignalP"/>
    </source>
</evidence>
<feature type="signal peptide" evidence="1">
    <location>
        <begin position="1"/>
        <end position="26"/>
    </location>
</feature>
<evidence type="ECO:0008006" key="4">
    <source>
        <dbReference type="Google" id="ProtNLM"/>
    </source>
</evidence>
<dbReference type="STRING" id="1618443.UV73_C0012G0002"/>
<gene>
    <name evidence="2" type="ORF">UV73_C0012G0002</name>
</gene>
<protein>
    <recommendedName>
        <fullName evidence="4">Secreted protein</fullName>
    </recommendedName>
</protein>
<dbReference type="EMBL" id="LCFP01000012">
    <property type="protein sequence ID" value="KKS95974.1"/>
    <property type="molecule type" value="Genomic_DNA"/>
</dbReference>
<proteinExistence type="predicted"/>
<dbReference type="AlphaFoldDB" id="A0A0G1DEC2"/>
<dbReference type="Proteomes" id="UP000034894">
    <property type="component" value="Unassembled WGS sequence"/>
</dbReference>
<evidence type="ECO:0000313" key="2">
    <source>
        <dbReference type="EMBL" id="KKS95974.1"/>
    </source>
</evidence>
<evidence type="ECO:0000313" key="3">
    <source>
        <dbReference type="Proteomes" id="UP000034894"/>
    </source>
</evidence>
<accession>A0A0G1DEC2</accession>
<comment type="caution">
    <text evidence="2">The sequence shown here is derived from an EMBL/GenBank/DDBJ whole genome shotgun (WGS) entry which is preliminary data.</text>
</comment>
<organism evidence="2 3">
    <name type="scientific">Candidatus Gottesmanbacteria bacterium GW2011_GWA2_43_14</name>
    <dbReference type="NCBI Taxonomy" id="1618443"/>
    <lineage>
        <taxon>Bacteria</taxon>
        <taxon>Candidatus Gottesmaniibacteriota</taxon>
    </lineage>
</organism>
<feature type="chain" id="PRO_5002536560" description="Secreted protein" evidence="1">
    <location>
        <begin position="27"/>
        <end position="192"/>
    </location>
</feature>